<dbReference type="RefSeq" id="WP_122481112.1">
    <property type="nucleotide sequence ID" value="NZ_PUXG01000019.1"/>
</dbReference>
<keyword evidence="1" id="KW-1133">Transmembrane helix</keyword>
<name>A0AAX2SR31_LIMRT</name>
<dbReference type="Proteomes" id="UP000297521">
    <property type="component" value="Unassembled WGS sequence"/>
</dbReference>
<keyword evidence="1" id="KW-0472">Membrane</keyword>
<organism evidence="2 3">
    <name type="scientific">Limosilactobacillus reuteri</name>
    <name type="common">Lactobacillus reuteri</name>
    <dbReference type="NCBI Taxonomy" id="1598"/>
    <lineage>
        <taxon>Bacteria</taxon>
        <taxon>Bacillati</taxon>
        <taxon>Bacillota</taxon>
        <taxon>Bacilli</taxon>
        <taxon>Lactobacillales</taxon>
        <taxon>Lactobacillaceae</taxon>
        <taxon>Limosilactobacillus</taxon>
    </lineage>
</organism>
<evidence type="ECO:0000313" key="3">
    <source>
        <dbReference type="Proteomes" id="UP000297521"/>
    </source>
</evidence>
<dbReference type="GeneID" id="77190784"/>
<evidence type="ECO:0000256" key="1">
    <source>
        <dbReference type="SAM" id="Phobius"/>
    </source>
</evidence>
<dbReference type="AlphaFoldDB" id="A0AAX2SR31"/>
<reference evidence="2" key="1">
    <citation type="journal article" date="2019" name="Cell Metab.">
        <title>Nutrient sensing in CD11c cells alters the gut microbiome to regulate food intake and body mass.</title>
        <authorList>
            <person name="Chagwedera N.D."/>
            <person name="Ang Q.Y."/>
            <person name="Bisanz J.E."/>
            <person name="Leong Y.A."/>
            <person name="Ganeshan K."/>
            <person name="Cai J."/>
            <person name="Patterson A.D."/>
            <person name="Turnbaugh P.J."/>
            <person name="Chawla A."/>
        </authorList>
    </citation>
    <scope>NUCLEOTIDE SEQUENCE</scope>
    <source>
        <strain evidence="2">I8-5</strain>
    </source>
</reference>
<sequence>MKKWLIIFGIIFVVQMPFNLHYHAYYYATHMKDDGDKYYRFAPLLGNNYLPQSYVPGYKVEHIDLREATNNIIIKDNILKKGDKLEIDFNSSNYYPNKNKDDYYSISFENDGKVYSIDIVYSNGKEEKLSKNNITRKRAYSSLNQFNETLKENSRRPIINLQWLWNMWYQVSN</sequence>
<protein>
    <submittedName>
        <fullName evidence="2">Uncharacterized protein</fullName>
    </submittedName>
</protein>
<evidence type="ECO:0000313" key="2">
    <source>
        <dbReference type="EMBL" id="TGB09520.1"/>
    </source>
</evidence>
<feature type="transmembrane region" description="Helical" evidence="1">
    <location>
        <begin position="6"/>
        <end position="28"/>
    </location>
</feature>
<proteinExistence type="predicted"/>
<reference evidence="2" key="2">
    <citation type="submission" date="2019-04" db="EMBL/GenBank/DDBJ databases">
        <authorList>
            <person name="Bisanz J.E."/>
            <person name="Chagwedera N.D."/>
            <person name="Chawla A."/>
            <person name="Turnbaugh P.J."/>
        </authorList>
    </citation>
    <scope>NUCLEOTIDE SEQUENCE</scope>
    <source>
        <strain evidence="2">I8-5</strain>
    </source>
</reference>
<gene>
    <name evidence="2" type="ORF">E5F87_10160</name>
</gene>
<dbReference type="EMBL" id="SRKR01000023">
    <property type="protein sequence ID" value="TGB09520.1"/>
    <property type="molecule type" value="Genomic_DNA"/>
</dbReference>
<comment type="caution">
    <text evidence="2">The sequence shown here is derived from an EMBL/GenBank/DDBJ whole genome shotgun (WGS) entry which is preliminary data.</text>
</comment>
<accession>A0AAX2SR31</accession>
<keyword evidence="1" id="KW-0812">Transmembrane</keyword>